<organism evidence="5 6">
    <name type="scientific">Candidatus Blackburnbacteria bacterium RIFCSPHIGHO2_01_FULL_43_15b</name>
    <dbReference type="NCBI Taxonomy" id="1797513"/>
    <lineage>
        <taxon>Bacteria</taxon>
        <taxon>Candidatus Blackburniibacteriota</taxon>
    </lineage>
</organism>
<dbReference type="PANTHER" id="PTHR43343">
    <property type="entry name" value="PEPTIDASE S12"/>
    <property type="match status" value="1"/>
</dbReference>
<accession>A0A1G1UXE5</accession>
<proteinExistence type="inferred from homology"/>
<dbReference type="GO" id="GO:0004252">
    <property type="term" value="F:serine-type endopeptidase activity"/>
    <property type="evidence" value="ECO:0007669"/>
    <property type="project" value="InterPro"/>
</dbReference>
<feature type="domain" description="PDZ" evidence="4">
    <location>
        <begin position="293"/>
        <end position="374"/>
    </location>
</feature>
<keyword evidence="3" id="KW-0378">Hydrolase</keyword>
<dbReference type="PRINTS" id="PR00834">
    <property type="entry name" value="PROTEASES2C"/>
</dbReference>
<gene>
    <name evidence="5" type="ORF">A2782_01375</name>
</gene>
<dbReference type="InterPro" id="IPR009003">
    <property type="entry name" value="Peptidase_S1_PA"/>
</dbReference>
<evidence type="ECO:0000259" key="4">
    <source>
        <dbReference type="SMART" id="SM00228"/>
    </source>
</evidence>
<dbReference type="SMART" id="SM00228">
    <property type="entry name" value="PDZ"/>
    <property type="match status" value="1"/>
</dbReference>
<evidence type="ECO:0000256" key="3">
    <source>
        <dbReference type="ARBA" id="ARBA00022801"/>
    </source>
</evidence>
<protein>
    <recommendedName>
        <fullName evidence="4">PDZ domain-containing protein</fullName>
    </recommendedName>
</protein>
<dbReference type="Pfam" id="PF13180">
    <property type="entry name" value="PDZ_2"/>
    <property type="match status" value="1"/>
</dbReference>
<evidence type="ECO:0000256" key="1">
    <source>
        <dbReference type="ARBA" id="ARBA00010541"/>
    </source>
</evidence>
<dbReference type="GO" id="GO:0006508">
    <property type="term" value="P:proteolysis"/>
    <property type="evidence" value="ECO:0007669"/>
    <property type="project" value="UniProtKB-KW"/>
</dbReference>
<comment type="caution">
    <text evidence="5">The sequence shown here is derived from an EMBL/GenBank/DDBJ whole genome shotgun (WGS) entry which is preliminary data.</text>
</comment>
<dbReference type="SUPFAM" id="SSF50494">
    <property type="entry name" value="Trypsin-like serine proteases"/>
    <property type="match status" value="1"/>
</dbReference>
<dbReference type="InterPro" id="IPR051201">
    <property type="entry name" value="Chloro_Bact_Ser_Proteases"/>
</dbReference>
<dbReference type="EMBL" id="MHBW01000035">
    <property type="protein sequence ID" value="OGY07775.1"/>
    <property type="molecule type" value="Genomic_DNA"/>
</dbReference>
<dbReference type="Pfam" id="PF13365">
    <property type="entry name" value="Trypsin_2"/>
    <property type="match status" value="1"/>
</dbReference>
<dbReference type="AlphaFoldDB" id="A0A1G1UXE5"/>
<dbReference type="InterPro" id="IPR043504">
    <property type="entry name" value="Peptidase_S1_PA_chymotrypsin"/>
</dbReference>
<dbReference type="Gene3D" id="2.30.42.10">
    <property type="match status" value="1"/>
</dbReference>
<evidence type="ECO:0000313" key="5">
    <source>
        <dbReference type="EMBL" id="OGY07775.1"/>
    </source>
</evidence>
<reference evidence="5 6" key="1">
    <citation type="journal article" date="2016" name="Nat. Commun.">
        <title>Thousands of microbial genomes shed light on interconnected biogeochemical processes in an aquifer system.</title>
        <authorList>
            <person name="Anantharaman K."/>
            <person name="Brown C.T."/>
            <person name="Hug L.A."/>
            <person name="Sharon I."/>
            <person name="Castelle C.J."/>
            <person name="Probst A.J."/>
            <person name="Thomas B.C."/>
            <person name="Singh A."/>
            <person name="Wilkins M.J."/>
            <person name="Karaoz U."/>
            <person name="Brodie E.L."/>
            <person name="Williams K.H."/>
            <person name="Hubbard S.S."/>
            <person name="Banfield J.F."/>
        </authorList>
    </citation>
    <scope>NUCLEOTIDE SEQUENCE [LARGE SCALE GENOMIC DNA]</scope>
</reference>
<dbReference type="InterPro" id="IPR001940">
    <property type="entry name" value="Peptidase_S1C"/>
</dbReference>
<evidence type="ECO:0000313" key="6">
    <source>
        <dbReference type="Proteomes" id="UP000177967"/>
    </source>
</evidence>
<dbReference type="InterPro" id="IPR001478">
    <property type="entry name" value="PDZ"/>
</dbReference>
<dbReference type="InterPro" id="IPR036034">
    <property type="entry name" value="PDZ_sf"/>
</dbReference>
<dbReference type="SUPFAM" id="SSF50156">
    <property type="entry name" value="PDZ domain-like"/>
    <property type="match status" value="1"/>
</dbReference>
<sequence>MEASKSKFQRYLIILALLVVSGMVLFGGALADRFVNLEPLSRVFPKLNRLPGTQVLLPKQVLSEESVTININKNVSPSVVTVAIVEPTRNVVQFDPFSGFTSEEQSGQQDIGTGFIVDSSGLIVTNKHVVATTGVGYKVITKDSKEYNVKKIYRDPANDVALLKIDAAELPAVNLGNSDQIQVGQYVAAIGTTLGQFRQSITTGVVSGIGRSIEAGSGNPFEGYAEQLDNVIQTDAAINPGNSGGPLVNSSEQVIGINVAVAQGAQSVGFALPINVVKTSIDQFHQTGEFSRPFLGVEYQIITRDVAIRNDFPEGAYVRNVISNSAAANAGIKQGDIITKLGGERITGDKASLGQIVNKHKVGDKVDIEIWRDGKTLTLLTALTEASQ</sequence>
<name>A0A1G1UXE5_9BACT</name>
<comment type="similarity">
    <text evidence="1">Belongs to the peptidase S1C family.</text>
</comment>
<dbReference type="STRING" id="1797513.A2782_01375"/>
<keyword evidence="2" id="KW-0645">Protease</keyword>
<dbReference type="Proteomes" id="UP000177967">
    <property type="component" value="Unassembled WGS sequence"/>
</dbReference>
<dbReference type="PANTHER" id="PTHR43343:SF3">
    <property type="entry name" value="PROTEASE DO-LIKE 8, CHLOROPLASTIC"/>
    <property type="match status" value="1"/>
</dbReference>
<dbReference type="Gene3D" id="2.40.10.10">
    <property type="entry name" value="Trypsin-like serine proteases"/>
    <property type="match status" value="2"/>
</dbReference>
<evidence type="ECO:0000256" key="2">
    <source>
        <dbReference type="ARBA" id="ARBA00022670"/>
    </source>
</evidence>